<gene>
    <name evidence="11" type="primary">malQ</name>
    <name evidence="11" type="ORF">SBA1_870027</name>
</gene>
<dbReference type="NCBIfam" id="TIGR00217">
    <property type="entry name" value="malQ"/>
    <property type="match status" value="1"/>
</dbReference>
<dbReference type="EC" id="2.4.1.25" evidence="3 10"/>
<evidence type="ECO:0000313" key="12">
    <source>
        <dbReference type="Proteomes" id="UP000238701"/>
    </source>
</evidence>
<dbReference type="PANTHER" id="PTHR32438">
    <property type="entry name" value="4-ALPHA-GLUCANOTRANSFERASE DPE1, CHLOROPLASTIC/AMYLOPLASTIC"/>
    <property type="match status" value="1"/>
</dbReference>
<dbReference type="Gene3D" id="3.20.20.80">
    <property type="entry name" value="Glycosidases"/>
    <property type="match status" value="1"/>
</dbReference>
<evidence type="ECO:0000256" key="5">
    <source>
        <dbReference type="ARBA" id="ARBA00022676"/>
    </source>
</evidence>
<evidence type="ECO:0000256" key="6">
    <source>
        <dbReference type="ARBA" id="ARBA00022679"/>
    </source>
</evidence>
<dbReference type="OrthoDB" id="9811841at2"/>
<keyword evidence="7 10" id="KW-0119">Carbohydrate metabolism</keyword>
<accession>A0A2U3L9M5</accession>
<dbReference type="Proteomes" id="UP000238701">
    <property type="component" value="Unassembled WGS sequence"/>
</dbReference>
<protein>
    <recommendedName>
        <fullName evidence="4 10">4-alpha-glucanotransferase</fullName>
        <ecNumber evidence="3 10">2.4.1.25</ecNumber>
    </recommendedName>
    <alternativeName>
        <fullName evidence="8 10">Amylomaltase</fullName>
    </alternativeName>
    <alternativeName>
        <fullName evidence="9 10">Disproportionating enzyme</fullName>
    </alternativeName>
</protein>
<dbReference type="SUPFAM" id="SSF51445">
    <property type="entry name" value="(Trans)glycosidases"/>
    <property type="match status" value="1"/>
</dbReference>
<dbReference type="GO" id="GO:0004134">
    <property type="term" value="F:4-alpha-glucanotransferase activity"/>
    <property type="evidence" value="ECO:0007669"/>
    <property type="project" value="UniProtKB-EC"/>
</dbReference>
<dbReference type="GO" id="GO:0005975">
    <property type="term" value="P:carbohydrate metabolic process"/>
    <property type="evidence" value="ECO:0007669"/>
    <property type="project" value="InterPro"/>
</dbReference>
<evidence type="ECO:0000256" key="9">
    <source>
        <dbReference type="ARBA" id="ARBA00031501"/>
    </source>
</evidence>
<evidence type="ECO:0000256" key="3">
    <source>
        <dbReference type="ARBA" id="ARBA00012560"/>
    </source>
</evidence>
<dbReference type="InterPro" id="IPR003385">
    <property type="entry name" value="Glyco_hydro_77"/>
</dbReference>
<evidence type="ECO:0000256" key="7">
    <source>
        <dbReference type="ARBA" id="ARBA00023277"/>
    </source>
</evidence>
<dbReference type="PANTHER" id="PTHR32438:SF5">
    <property type="entry name" value="4-ALPHA-GLUCANOTRANSFERASE DPE1, CHLOROPLASTIC_AMYLOPLASTIC"/>
    <property type="match status" value="1"/>
</dbReference>
<dbReference type="AlphaFoldDB" id="A0A2U3L9M5"/>
<evidence type="ECO:0000256" key="1">
    <source>
        <dbReference type="ARBA" id="ARBA00000439"/>
    </source>
</evidence>
<keyword evidence="5 10" id="KW-0328">Glycosyltransferase</keyword>
<evidence type="ECO:0000256" key="2">
    <source>
        <dbReference type="ARBA" id="ARBA00005684"/>
    </source>
</evidence>
<evidence type="ECO:0000256" key="10">
    <source>
        <dbReference type="RuleBase" id="RU361207"/>
    </source>
</evidence>
<sequence>MSFPRVAGILLHPTSLASRGGIGDFGPAAYRFVDFLASARQGLWQVLPLGPIGYGNSPYSSTSAFAGNPLLISLERLAEHGWIDLGKLGSAKLTGLEPGCGPVEYDQVFARKMPLLFEAARNFLGTASSEVRRRMEEFRQKNAWWLDDFVLFDALRARHKLACWNQWPHDLAYREPSALTAARKELAADIQVRGALQFAFYEQWRALRRYCAERAIRIVGDVAIFMNHDSADVWVHRELFRLDEKLEPEVVAGVPPDSFSETGQRWGTPLYRWDALKASGYEWWIQRLRWATQNFDYVRLDHFRGFDQFWEIPASETTAINGRWVDGPRDDFFLKLREALGGLPFFAEDLGYITPAVHALRDRLQIPGMAVLQFAFGDEGAHIYLPHRAAEKVMYTGTHDNDTVVGWWLSGAAEHERRNAEAYLGPSHDGIHWGFIRGAQCSPAALSIVPLQDVLGLGSEARMNTPSLHLGNWRWRFDPGRLSSELTAKLALLAEVTDRLPRPFAGSADDSFAA</sequence>
<dbReference type="NCBIfam" id="NF011080">
    <property type="entry name" value="PRK14508.1-3"/>
    <property type="match status" value="1"/>
</dbReference>
<comment type="similarity">
    <text evidence="2 10">Belongs to the disproportionating enzyme family.</text>
</comment>
<evidence type="ECO:0000256" key="8">
    <source>
        <dbReference type="ARBA" id="ARBA00031423"/>
    </source>
</evidence>
<proteinExistence type="inferred from homology"/>
<organism evidence="11 12">
    <name type="scientific">Candidatus Sulfotelmatobacter kueseliae</name>
    <dbReference type="NCBI Taxonomy" id="2042962"/>
    <lineage>
        <taxon>Bacteria</taxon>
        <taxon>Pseudomonadati</taxon>
        <taxon>Acidobacteriota</taxon>
        <taxon>Terriglobia</taxon>
        <taxon>Terriglobales</taxon>
        <taxon>Candidatus Korobacteraceae</taxon>
        <taxon>Candidatus Sulfotelmatobacter</taxon>
    </lineage>
</organism>
<dbReference type="EMBL" id="OMOD01000185">
    <property type="protein sequence ID" value="SPF48588.1"/>
    <property type="molecule type" value="Genomic_DNA"/>
</dbReference>
<dbReference type="InterPro" id="IPR017853">
    <property type="entry name" value="GH"/>
</dbReference>
<comment type="catalytic activity">
    <reaction evidence="1 10">
        <text>Transfers a segment of a (1-&gt;4)-alpha-D-glucan to a new position in an acceptor, which may be glucose or a (1-&gt;4)-alpha-D-glucan.</text>
        <dbReference type="EC" id="2.4.1.25"/>
    </reaction>
</comment>
<evidence type="ECO:0000313" key="11">
    <source>
        <dbReference type="EMBL" id="SPF48588.1"/>
    </source>
</evidence>
<keyword evidence="6 10" id="KW-0808">Transferase</keyword>
<evidence type="ECO:0000256" key="4">
    <source>
        <dbReference type="ARBA" id="ARBA00020295"/>
    </source>
</evidence>
<name>A0A2U3L9M5_9BACT</name>
<reference evidence="12" key="1">
    <citation type="submission" date="2018-02" db="EMBL/GenBank/DDBJ databases">
        <authorList>
            <person name="Hausmann B."/>
        </authorList>
    </citation>
    <scope>NUCLEOTIDE SEQUENCE [LARGE SCALE GENOMIC DNA]</scope>
    <source>
        <strain evidence="12">Peat soil MAG SbA1</strain>
    </source>
</reference>
<dbReference type="Pfam" id="PF02446">
    <property type="entry name" value="Glyco_hydro_77"/>
    <property type="match status" value="1"/>
</dbReference>